<dbReference type="GO" id="GO:0005198">
    <property type="term" value="F:structural molecule activity"/>
    <property type="evidence" value="ECO:0007669"/>
    <property type="project" value="UniProtKB-UniRule"/>
</dbReference>
<keyword evidence="5 7" id="KW-0964">Secreted</keyword>
<keyword evidence="11" id="KW-0966">Cell projection</keyword>
<keyword evidence="6 7" id="KW-0975">Bacterial flagellum</keyword>
<reference evidence="11 12" key="1">
    <citation type="submission" date="2016-10" db="EMBL/GenBank/DDBJ databases">
        <authorList>
            <person name="de Groot N.N."/>
        </authorList>
    </citation>
    <scope>NUCLEOTIDE SEQUENCE [LARGE SCALE GENOMIC DNA]</scope>
    <source>
        <strain evidence="11 12">DSM 25294</strain>
    </source>
</reference>
<evidence type="ECO:0000256" key="7">
    <source>
        <dbReference type="RuleBase" id="RU362065"/>
    </source>
</evidence>
<dbReference type="OrthoDB" id="7181295at2"/>
<dbReference type="GO" id="GO:0044780">
    <property type="term" value="P:bacterial-type flagellum assembly"/>
    <property type="evidence" value="ECO:0007669"/>
    <property type="project" value="InterPro"/>
</dbReference>
<accession>A0A1G8R5G5</accession>
<evidence type="ECO:0000313" key="12">
    <source>
        <dbReference type="Proteomes" id="UP000199382"/>
    </source>
</evidence>
<dbReference type="AlphaFoldDB" id="A0A1G8R5G5"/>
<dbReference type="Pfam" id="PF22638">
    <property type="entry name" value="FlgK_D1"/>
    <property type="match status" value="1"/>
</dbReference>
<dbReference type="GO" id="GO:0009425">
    <property type="term" value="C:bacterial-type flagellum basal body"/>
    <property type="evidence" value="ECO:0007669"/>
    <property type="project" value="UniProtKB-SubCell"/>
</dbReference>
<feature type="domain" description="Flagellar basal-body/hook protein C-terminal" evidence="9">
    <location>
        <begin position="448"/>
        <end position="484"/>
    </location>
</feature>
<dbReference type="GO" id="GO:0005576">
    <property type="term" value="C:extracellular region"/>
    <property type="evidence" value="ECO:0007669"/>
    <property type="project" value="UniProtKB-SubCell"/>
</dbReference>
<dbReference type="SUPFAM" id="SSF64518">
    <property type="entry name" value="Phase 1 flagellin"/>
    <property type="match status" value="1"/>
</dbReference>
<keyword evidence="11" id="KW-0969">Cilium</keyword>
<name>A0A1G8R5G5_9RHOB</name>
<gene>
    <name evidence="7" type="primary">flgK</name>
    <name evidence="11" type="ORF">SAMN04488026_101263</name>
</gene>
<dbReference type="STRING" id="571298.SAMN04488026_101263"/>
<feature type="domain" description="Flagellar basal body rod protein N-terminal" evidence="8">
    <location>
        <begin position="8"/>
        <end position="36"/>
    </location>
</feature>
<feature type="domain" description="Flagellar hook-associated protein FlgK helical" evidence="10">
    <location>
        <begin position="102"/>
        <end position="314"/>
    </location>
</feature>
<dbReference type="NCBIfam" id="TIGR02492">
    <property type="entry name" value="flgK_ends"/>
    <property type="match status" value="1"/>
</dbReference>
<dbReference type="EMBL" id="FNEK01000012">
    <property type="protein sequence ID" value="SDJ12212.1"/>
    <property type="molecule type" value="Genomic_DNA"/>
</dbReference>
<comment type="similarity">
    <text evidence="3 7">Belongs to the flagella basal body rod proteins family.</text>
</comment>
<dbReference type="RefSeq" id="WP_093153059.1">
    <property type="nucleotide sequence ID" value="NZ_FNEK01000012.1"/>
</dbReference>
<evidence type="ECO:0000256" key="2">
    <source>
        <dbReference type="ARBA" id="ARBA00004613"/>
    </source>
</evidence>
<organism evidence="11 12">
    <name type="scientific">Aliiruegeria lutimaris</name>
    <dbReference type="NCBI Taxonomy" id="571298"/>
    <lineage>
        <taxon>Bacteria</taxon>
        <taxon>Pseudomonadati</taxon>
        <taxon>Pseudomonadota</taxon>
        <taxon>Alphaproteobacteria</taxon>
        <taxon>Rhodobacterales</taxon>
        <taxon>Roseobacteraceae</taxon>
        <taxon>Aliiruegeria</taxon>
    </lineage>
</organism>
<evidence type="ECO:0000256" key="5">
    <source>
        <dbReference type="ARBA" id="ARBA00022525"/>
    </source>
</evidence>
<proteinExistence type="inferred from homology"/>
<dbReference type="Pfam" id="PF06429">
    <property type="entry name" value="Flg_bbr_C"/>
    <property type="match status" value="1"/>
</dbReference>
<evidence type="ECO:0000313" key="11">
    <source>
        <dbReference type="EMBL" id="SDJ12212.1"/>
    </source>
</evidence>
<dbReference type="Proteomes" id="UP000199382">
    <property type="component" value="Unassembled WGS sequence"/>
</dbReference>
<dbReference type="PANTHER" id="PTHR30033">
    <property type="entry name" value="FLAGELLAR HOOK-ASSOCIATED PROTEIN 1"/>
    <property type="match status" value="1"/>
</dbReference>
<dbReference type="PRINTS" id="PR01005">
    <property type="entry name" value="FLGHOOKAP1"/>
</dbReference>
<dbReference type="InterPro" id="IPR010930">
    <property type="entry name" value="Flg_bb/hook_C_dom"/>
</dbReference>
<protein>
    <recommendedName>
        <fullName evidence="4 7">Flagellar hook-associated protein 1</fullName>
        <shortName evidence="7">HAP1</shortName>
    </recommendedName>
</protein>
<evidence type="ECO:0000256" key="1">
    <source>
        <dbReference type="ARBA" id="ARBA00004117"/>
    </source>
</evidence>
<sequence>MSLSSSLHSALSGLNAASRAVELVSSNVANAMTDGYAQREINLASQTVGGSGAGVRVVGITRIVNERALADQRDANANMANAETQAAAWLSIETAIGYPTERGSLTDRIDQFEAALISAASRPEETIRLEDAVYKAVNLAEGLNNISDEIAETRMEADADIADMVSQLNTQLEQVQSLNWQIFRMGNSGDDSASLLDERQALVDSISEIIPVHQVERDGNQIALFTPGGATLLDGPAAELSFTPHAVITANMTLENGTLSGLELNGEPLGLHSSYGSIEGGRLAAAFEVRDVITVEAQAGLDALARNLIERFEDSGLDATVATDGLGLFVDGAASFDPTSEPGLAARISVNANIDPDSGGQAWRIRDGVGAIAAGNEGDASLLSAMAESITETRVAASGVSAGVSRSLAGIAFDLLSEIESNYSKHEGAQAFHSARAEAIAYEIAQDGVDTDTEMQKLLLIEQAYAANARVIQTVDELMQHLLEL</sequence>
<keyword evidence="12" id="KW-1185">Reference proteome</keyword>
<dbReference type="GO" id="GO:0009424">
    <property type="term" value="C:bacterial-type flagellum hook"/>
    <property type="evidence" value="ECO:0007669"/>
    <property type="project" value="UniProtKB-UniRule"/>
</dbReference>
<dbReference type="InterPro" id="IPR053927">
    <property type="entry name" value="FlgK_helical"/>
</dbReference>
<dbReference type="PANTHER" id="PTHR30033:SF1">
    <property type="entry name" value="FLAGELLAR HOOK-ASSOCIATED PROTEIN 1"/>
    <property type="match status" value="1"/>
</dbReference>
<evidence type="ECO:0000256" key="3">
    <source>
        <dbReference type="ARBA" id="ARBA00009677"/>
    </source>
</evidence>
<evidence type="ECO:0000256" key="4">
    <source>
        <dbReference type="ARBA" id="ARBA00016244"/>
    </source>
</evidence>
<dbReference type="Pfam" id="PF00460">
    <property type="entry name" value="Flg_bb_rod"/>
    <property type="match status" value="1"/>
</dbReference>
<evidence type="ECO:0000256" key="6">
    <source>
        <dbReference type="ARBA" id="ARBA00023143"/>
    </source>
</evidence>
<dbReference type="InterPro" id="IPR002371">
    <property type="entry name" value="FlgK"/>
</dbReference>
<evidence type="ECO:0000259" key="8">
    <source>
        <dbReference type="Pfam" id="PF00460"/>
    </source>
</evidence>
<evidence type="ECO:0000259" key="10">
    <source>
        <dbReference type="Pfam" id="PF22638"/>
    </source>
</evidence>
<evidence type="ECO:0000259" key="9">
    <source>
        <dbReference type="Pfam" id="PF06429"/>
    </source>
</evidence>
<keyword evidence="11" id="KW-0282">Flagellum</keyword>
<dbReference type="InterPro" id="IPR001444">
    <property type="entry name" value="Flag_bb_rod_N"/>
</dbReference>
<comment type="subcellular location">
    <subcellularLocation>
        <location evidence="1">Bacterial flagellum basal body</location>
    </subcellularLocation>
    <subcellularLocation>
        <location evidence="2 7">Secreted</location>
    </subcellularLocation>
</comment>